<feature type="transmembrane region" description="Helical" evidence="5">
    <location>
        <begin position="46"/>
        <end position="70"/>
    </location>
</feature>
<keyword evidence="8" id="KW-1185">Reference proteome</keyword>
<evidence type="ECO:0000256" key="4">
    <source>
        <dbReference type="ARBA" id="ARBA00023136"/>
    </source>
</evidence>
<dbReference type="InterPro" id="IPR002810">
    <property type="entry name" value="NfeD-like_C"/>
</dbReference>
<gene>
    <name evidence="7" type="ORF">QOZ93_000204</name>
</gene>
<dbReference type="InterPro" id="IPR012340">
    <property type="entry name" value="NA-bd_OB-fold"/>
</dbReference>
<dbReference type="Proteomes" id="UP001224418">
    <property type="component" value="Unassembled WGS sequence"/>
</dbReference>
<keyword evidence="2 5" id="KW-0812">Transmembrane</keyword>
<evidence type="ECO:0000259" key="6">
    <source>
        <dbReference type="Pfam" id="PF01957"/>
    </source>
</evidence>
<keyword evidence="7" id="KW-0645">Protease</keyword>
<keyword evidence="3 5" id="KW-1133">Transmembrane helix</keyword>
<organism evidence="7 8">
    <name type="scientific">Hathewaya limosa</name>
    <name type="common">Clostridium limosum</name>
    <dbReference type="NCBI Taxonomy" id="1536"/>
    <lineage>
        <taxon>Bacteria</taxon>
        <taxon>Bacillati</taxon>
        <taxon>Bacillota</taxon>
        <taxon>Clostridia</taxon>
        <taxon>Eubacteriales</taxon>
        <taxon>Clostridiaceae</taxon>
        <taxon>Hathewaya</taxon>
    </lineage>
</organism>
<name>A0ABU0JN43_HATLI</name>
<dbReference type="Pfam" id="PF01957">
    <property type="entry name" value="NfeD"/>
    <property type="match status" value="1"/>
</dbReference>
<dbReference type="PANTHER" id="PTHR33507">
    <property type="entry name" value="INNER MEMBRANE PROTEIN YBBJ"/>
    <property type="match status" value="1"/>
</dbReference>
<evidence type="ECO:0000313" key="7">
    <source>
        <dbReference type="EMBL" id="MDQ0478503.1"/>
    </source>
</evidence>
<evidence type="ECO:0000256" key="5">
    <source>
        <dbReference type="SAM" id="Phobius"/>
    </source>
</evidence>
<dbReference type="GO" id="GO:0006508">
    <property type="term" value="P:proteolysis"/>
    <property type="evidence" value="ECO:0007669"/>
    <property type="project" value="UniProtKB-KW"/>
</dbReference>
<reference evidence="7 8" key="1">
    <citation type="submission" date="2023-07" db="EMBL/GenBank/DDBJ databases">
        <title>Genomic Encyclopedia of Type Strains, Phase IV (KMG-IV): sequencing the most valuable type-strain genomes for metagenomic binning, comparative biology and taxonomic classification.</title>
        <authorList>
            <person name="Goeker M."/>
        </authorList>
    </citation>
    <scope>NUCLEOTIDE SEQUENCE [LARGE SCALE GENOMIC DNA]</scope>
    <source>
        <strain evidence="7 8">DSM 1400</strain>
    </source>
</reference>
<proteinExistence type="predicted"/>
<keyword evidence="4 5" id="KW-0472">Membrane</keyword>
<dbReference type="RefSeq" id="WP_307354778.1">
    <property type="nucleotide sequence ID" value="NZ_BAAACJ010000024.1"/>
</dbReference>
<comment type="caution">
    <text evidence="7">The sequence shown here is derived from an EMBL/GenBank/DDBJ whole genome shotgun (WGS) entry which is preliminary data.</text>
</comment>
<dbReference type="SUPFAM" id="SSF141322">
    <property type="entry name" value="NfeD domain-like"/>
    <property type="match status" value="1"/>
</dbReference>
<feature type="domain" description="NfeD-like C-terminal" evidence="6">
    <location>
        <begin position="86"/>
        <end position="141"/>
    </location>
</feature>
<evidence type="ECO:0000256" key="3">
    <source>
        <dbReference type="ARBA" id="ARBA00022989"/>
    </source>
</evidence>
<dbReference type="InterPro" id="IPR052165">
    <property type="entry name" value="Membrane_assoc_protease"/>
</dbReference>
<feature type="transmembrane region" description="Helical" evidence="5">
    <location>
        <begin position="7"/>
        <end position="40"/>
    </location>
</feature>
<comment type="subcellular location">
    <subcellularLocation>
        <location evidence="1">Membrane</location>
        <topology evidence="1">Multi-pass membrane protein</topology>
    </subcellularLocation>
</comment>
<evidence type="ECO:0000256" key="2">
    <source>
        <dbReference type="ARBA" id="ARBA00022692"/>
    </source>
</evidence>
<evidence type="ECO:0000313" key="8">
    <source>
        <dbReference type="Proteomes" id="UP001224418"/>
    </source>
</evidence>
<evidence type="ECO:0000256" key="1">
    <source>
        <dbReference type="ARBA" id="ARBA00004141"/>
    </source>
</evidence>
<dbReference type="GO" id="GO:0008233">
    <property type="term" value="F:peptidase activity"/>
    <property type="evidence" value="ECO:0007669"/>
    <property type="project" value="UniProtKB-KW"/>
</dbReference>
<dbReference type="EMBL" id="JAUSWN010000001">
    <property type="protein sequence ID" value="MDQ0478503.1"/>
    <property type="molecule type" value="Genomic_DNA"/>
</dbReference>
<accession>A0ABU0JN43</accession>
<keyword evidence="7" id="KW-0378">Hydrolase</keyword>
<dbReference type="Gene3D" id="2.40.50.140">
    <property type="entry name" value="Nucleic acid-binding proteins"/>
    <property type="match status" value="1"/>
</dbReference>
<dbReference type="PANTHER" id="PTHR33507:SF3">
    <property type="entry name" value="INNER MEMBRANE PROTEIN YBBJ"/>
    <property type="match status" value="1"/>
</dbReference>
<sequence length="147" mass="16445">MNWSMLCIWIIISVLAIFLDIFTSAGLFVWFAIGAFAAMIALTCNAVIGIQIVVFSILSILGLIIGYPIVKRIIKKSIVVTKTMEQEYIGREYIAEEKITSKANIKVDGIYWTAKNKGRTIDKGEKYKIVGIDKTKLVIKPSKEVKV</sequence>
<protein>
    <submittedName>
        <fullName evidence="7">Membrane protein implicated in regulation of membrane protease activity</fullName>
    </submittedName>
</protein>